<gene>
    <name evidence="2" type="ORF">GUITHDRAFT_147195</name>
</gene>
<dbReference type="KEGG" id="gtt:GUITHDRAFT_147195"/>
<protein>
    <submittedName>
        <fullName evidence="2 3">Uncharacterized protein</fullName>
    </submittedName>
</protein>
<dbReference type="RefSeq" id="XP_005821478.1">
    <property type="nucleotide sequence ID" value="XM_005821421.1"/>
</dbReference>
<feature type="compositionally biased region" description="Basic and acidic residues" evidence="1">
    <location>
        <begin position="189"/>
        <end position="198"/>
    </location>
</feature>
<organism evidence="2">
    <name type="scientific">Guillardia theta (strain CCMP2712)</name>
    <name type="common">Cryptophyte</name>
    <dbReference type="NCBI Taxonomy" id="905079"/>
    <lineage>
        <taxon>Eukaryota</taxon>
        <taxon>Cryptophyceae</taxon>
        <taxon>Pyrenomonadales</taxon>
        <taxon>Geminigeraceae</taxon>
        <taxon>Guillardia</taxon>
    </lineage>
</organism>
<evidence type="ECO:0000256" key="1">
    <source>
        <dbReference type="SAM" id="MobiDB-lite"/>
    </source>
</evidence>
<evidence type="ECO:0000313" key="3">
    <source>
        <dbReference type="EnsemblProtists" id="EKX34498"/>
    </source>
</evidence>
<feature type="region of interest" description="Disordered" evidence="1">
    <location>
        <begin position="165"/>
        <end position="198"/>
    </location>
</feature>
<dbReference type="PaxDb" id="55529-EKX34498"/>
<name>L1IE44_GUITC</name>
<sequence>MLRTPLNSSCLPPAHASPSLLLDSHTLASLLSDSELDLALLKVLLGSSWSDLLVTLLLVAIVCRRLAETVGELLLDDEDKDDDSDNASSSDIDAIGCRSALARLTDLNDNASSSDIDASDVDAIGCRSAHARLTDLKSGWGLSIRRRLRQALKLKILLEPYFGPRRSREREGGGTAVASDELRQPPTNRRTDGRTDKT</sequence>
<reference evidence="3" key="3">
    <citation type="submission" date="2016-03" db="UniProtKB">
        <authorList>
            <consortium name="EnsemblProtists"/>
        </authorList>
    </citation>
    <scope>IDENTIFICATION</scope>
</reference>
<dbReference type="GeneID" id="17291232"/>
<dbReference type="EnsemblProtists" id="EKX34498">
    <property type="protein sequence ID" value="EKX34498"/>
    <property type="gene ID" value="GUITHDRAFT_147195"/>
</dbReference>
<dbReference type="HOGENOM" id="CLU_1380418_0_0_1"/>
<reference evidence="2 4" key="1">
    <citation type="journal article" date="2012" name="Nature">
        <title>Algal genomes reveal evolutionary mosaicism and the fate of nucleomorphs.</title>
        <authorList>
            <consortium name="DOE Joint Genome Institute"/>
            <person name="Curtis B.A."/>
            <person name="Tanifuji G."/>
            <person name="Burki F."/>
            <person name="Gruber A."/>
            <person name="Irimia M."/>
            <person name="Maruyama S."/>
            <person name="Arias M.C."/>
            <person name="Ball S.G."/>
            <person name="Gile G.H."/>
            <person name="Hirakawa Y."/>
            <person name="Hopkins J.F."/>
            <person name="Kuo A."/>
            <person name="Rensing S.A."/>
            <person name="Schmutz J."/>
            <person name="Symeonidi A."/>
            <person name="Elias M."/>
            <person name="Eveleigh R.J."/>
            <person name="Herman E.K."/>
            <person name="Klute M.J."/>
            <person name="Nakayama T."/>
            <person name="Obornik M."/>
            <person name="Reyes-Prieto A."/>
            <person name="Armbrust E.V."/>
            <person name="Aves S.J."/>
            <person name="Beiko R.G."/>
            <person name="Coutinho P."/>
            <person name="Dacks J.B."/>
            <person name="Durnford D.G."/>
            <person name="Fast N.M."/>
            <person name="Green B.R."/>
            <person name="Grisdale C.J."/>
            <person name="Hempel F."/>
            <person name="Henrissat B."/>
            <person name="Hoppner M.P."/>
            <person name="Ishida K."/>
            <person name="Kim E."/>
            <person name="Koreny L."/>
            <person name="Kroth P.G."/>
            <person name="Liu Y."/>
            <person name="Malik S.B."/>
            <person name="Maier U.G."/>
            <person name="McRose D."/>
            <person name="Mock T."/>
            <person name="Neilson J.A."/>
            <person name="Onodera N.T."/>
            <person name="Poole A.M."/>
            <person name="Pritham E.J."/>
            <person name="Richards T.A."/>
            <person name="Rocap G."/>
            <person name="Roy S.W."/>
            <person name="Sarai C."/>
            <person name="Schaack S."/>
            <person name="Shirato S."/>
            <person name="Slamovits C.H."/>
            <person name="Spencer D.F."/>
            <person name="Suzuki S."/>
            <person name="Worden A.Z."/>
            <person name="Zauner S."/>
            <person name="Barry K."/>
            <person name="Bell C."/>
            <person name="Bharti A.K."/>
            <person name="Crow J.A."/>
            <person name="Grimwood J."/>
            <person name="Kramer R."/>
            <person name="Lindquist E."/>
            <person name="Lucas S."/>
            <person name="Salamov A."/>
            <person name="McFadden G.I."/>
            <person name="Lane C.E."/>
            <person name="Keeling P.J."/>
            <person name="Gray M.W."/>
            <person name="Grigoriev I.V."/>
            <person name="Archibald J.M."/>
        </authorList>
    </citation>
    <scope>NUCLEOTIDE SEQUENCE</scope>
    <source>
        <strain evidence="2 4">CCMP2712</strain>
    </source>
</reference>
<reference evidence="4" key="2">
    <citation type="submission" date="2012-11" db="EMBL/GenBank/DDBJ databases">
        <authorList>
            <person name="Kuo A."/>
            <person name="Curtis B.A."/>
            <person name="Tanifuji G."/>
            <person name="Burki F."/>
            <person name="Gruber A."/>
            <person name="Irimia M."/>
            <person name="Maruyama S."/>
            <person name="Arias M.C."/>
            <person name="Ball S.G."/>
            <person name="Gile G.H."/>
            <person name="Hirakawa Y."/>
            <person name="Hopkins J.F."/>
            <person name="Rensing S.A."/>
            <person name="Schmutz J."/>
            <person name="Symeonidi A."/>
            <person name="Elias M."/>
            <person name="Eveleigh R.J."/>
            <person name="Herman E.K."/>
            <person name="Klute M.J."/>
            <person name="Nakayama T."/>
            <person name="Obornik M."/>
            <person name="Reyes-Prieto A."/>
            <person name="Armbrust E.V."/>
            <person name="Aves S.J."/>
            <person name="Beiko R.G."/>
            <person name="Coutinho P."/>
            <person name="Dacks J.B."/>
            <person name="Durnford D.G."/>
            <person name="Fast N.M."/>
            <person name="Green B.R."/>
            <person name="Grisdale C."/>
            <person name="Hempe F."/>
            <person name="Henrissat B."/>
            <person name="Hoppner M.P."/>
            <person name="Ishida K.-I."/>
            <person name="Kim E."/>
            <person name="Koreny L."/>
            <person name="Kroth P.G."/>
            <person name="Liu Y."/>
            <person name="Malik S.-B."/>
            <person name="Maier U.G."/>
            <person name="McRose D."/>
            <person name="Mock T."/>
            <person name="Neilson J.A."/>
            <person name="Onodera N.T."/>
            <person name="Poole A.M."/>
            <person name="Pritham E.J."/>
            <person name="Richards T.A."/>
            <person name="Rocap G."/>
            <person name="Roy S.W."/>
            <person name="Sarai C."/>
            <person name="Schaack S."/>
            <person name="Shirato S."/>
            <person name="Slamovits C.H."/>
            <person name="Spencer D.F."/>
            <person name="Suzuki S."/>
            <person name="Worden A.Z."/>
            <person name="Zauner S."/>
            <person name="Barry K."/>
            <person name="Bell C."/>
            <person name="Bharti A.K."/>
            <person name="Crow J.A."/>
            <person name="Grimwood J."/>
            <person name="Kramer R."/>
            <person name="Lindquist E."/>
            <person name="Lucas S."/>
            <person name="Salamov A."/>
            <person name="McFadden G.I."/>
            <person name="Lane C.E."/>
            <person name="Keeling P.J."/>
            <person name="Gray M.W."/>
            <person name="Grigoriev I.V."/>
            <person name="Archibald J.M."/>
        </authorList>
    </citation>
    <scope>NUCLEOTIDE SEQUENCE</scope>
    <source>
        <strain evidence="4">CCMP2712</strain>
    </source>
</reference>
<accession>L1IE44</accession>
<dbReference type="EMBL" id="JH993108">
    <property type="protein sequence ID" value="EKX34498.1"/>
    <property type="molecule type" value="Genomic_DNA"/>
</dbReference>
<dbReference type="Proteomes" id="UP000011087">
    <property type="component" value="Unassembled WGS sequence"/>
</dbReference>
<proteinExistence type="predicted"/>
<evidence type="ECO:0000313" key="4">
    <source>
        <dbReference type="Proteomes" id="UP000011087"/>
    </source>
</evidence>
<keyword evidence="4" id="KW-1185">Reference proteome</keyword>
<dbReference type="AlphaFoldDB" id="L1IE44"/>
<evidence type="ECO:0000313" key="2">
    <source>
        <dbReference type="EMBL" id="EKX34498.1"/>
    </source>
</evidence>